<protein>
    <submittedName>
        <fullName evidence="3">EpsI family protein</fullName>
    </submittedName>
</protein>
<feature type="domain" description="Methanolan biosynthesis EpsI" evidence="2">
    <location>
        <begin position="15"/>
        <end position="221"/>
    </location>
</feature>
<reference evidence="3 4" key="1">
    <citation type="submission" date="2021-08" db="EMBL/GenBank/DDBJ databases">
        <title>complete genome sequencing of Deefgea sp. D25.</title>
        <authorList>
            <person name="Bae J.-W."/>
            <person name="Gim D.-H."/>
        </authorList>
    </citation>
    <scope>NUCLEOTIDE SEQUENCE [LARGE SCALE GENOMIC DNA]</scope>
    <source>
        <strain evidence="3 4">D25</strain>
    </source>
</reference>
<sequence length="234" mass="26496">MLDLKKANNLNVISIAMVMVLSAFLSIYFSPKPAKGNSKPAIELEKNIPQQFGDWKVDQYVSPITVPADLQSKLDELYSEVLSRTYINSQGQRVMLSIAYGRNQGGESTQVHRPEICYRAQGFTVGKQYADILKTQSVDIPVQRLMSSMGERLEPITYWILLGEHLVKSGLDRKIWQVKYGFQRKMPDGLLLRVSTIGADREAAYQIQDQFVNEMLNSLSPDYKKVIIGSRSDE</sequence>
<evidence type="ECO:0000256" key="1">
    <source>
        <dbReference type="SAM" id="Phobius"/>
    </source>
</evidence>
<keyword evidence="4" id="KW-1185">Reference proteome</keyword>
<evidence type="ECO:0000259" key="2">
    <source>
        <dbReference type="Pfam" id="PF11984"/>
    </source>
</evidence>
<gene>
    <name evidence="3" type="ORF">K4H28_02065</name>
</gene>
<dbReference type="Proteomes" id="UP000825679">
    <property type="component" value="Chromosome"/>
</dbReference>
<dbReference type="InterPro" id="IPR014263">
    <property type="entry name" value="Methanolan_biosynth_EpsI"/>
</dbReference>
<evidence type="ECO:0000313" key="3">
    <source>
        <dbReference type="EMBL" id="QZA78231.1"/>
    </source>
</evidence>
<keyword evidence="1" id="KW-0812">Transmembrane</keyword>
<name>A0ABX8Z6L5_9NEIS</name>
<feature type="transmembrane region" description="Helical" evidence="1">
    <location>
        <begin position="12"/>
        <end position="29"/>
    </location>
</feature>
<proteinExistence type="predicted"/>
<dbReference type="Pfam" id="PF11984">
    <property type="entry name" value="DUF3485"/>
    <property type="match status" value="1"/>
</dbReference>
<dbReference type="RefSeq" id="WP_221006639.1">
    <property type="nucleotide sequence ID" value="NZ_CP081150.1"/>
</dbReference>
<dbReference type="EMBL" id="CP081150">
    <property type="protein sequence ID" value="QZA78231.1"/>
    <property type="molecule type" value="Genomic_DNA"/>
</dbReference>
<accession>A0ABX8Z6L5</accession>
<organism evidence="3 4">
    <name type="scientific">Deefgea tanakiae</name>
    <dbReference type="NCBI Taxonomy" id="2865840"/>
    <lineage>
        <taxon>Bacteria</taxon>
        <taxon>Pseudomonadati</taxon>
        <taxon>Pseudomonadota</taxon>
        <taxon>Betaproteobacteria</taxon>
        <taxon>Neisseriales</taxon>
        <taxon>Chitinibacteraceae</taxon>
        <taxon>Deefgea</taxon>
    </lineage>
</organism>
<keyword evidence="1" id="KW-0472">Membrane</keyword>
<dbReference type="InterPro" id="IPR054653">
    <property type="entry name" value="EpsI_type_B_pred"/>
</dbReference>
<dbReference type="NCBIfam" id="NF045609">
    <property type="entry name" value="EpsI_type_B"/>
    <property type="match status" value="1"/>
</dbReference>
<keyword evidence="1" id="KW-1133">Transmembrane helix</keyword>
<dbReference type="NCBIfam" id="TIGR02914">
    <property type="entry name" value="EpsI_fam"/>
    <property type="match status" value="1"/>
</dbReference>
<evidence type="ECO:0000313" key="4">
    <source>
        <dbReference type="Proteomes" id="UP000825679"/>
    </source>
</evidence>